<dbReference type="AlphaFoldDB" id="A0A0C2YYR6"/>
<keyword evidence="4" id="KW-0472">Membrane</keyword>
<dbReference type="PANTHER" id="PTHR32089">
    <property type="entry name" value="METHYL-ACCEPTING CHEMOTAXIS PROTEIN MCPB"/>
    <property type="match status" value="1"/>
</dbReference>
<dbReference type="InterPro" id="IPR032255">
    <property type="entry name" value="HBM"/>
</dbReference>
<dbReference type="PROSITE" id="PS50885">
    <property type="entry name" value="HAMP"/>
    <property type="match status" value="1"/>
</dbReference>
<feature type="domain" description="HBM" evidence="7">
    <location>
        <begin position="50"/>
        <end position="290"/>
    </location>
</feature>
<dbReference type="Gene3D" id="1.20.1440.210">
    <property type="match status" value="1"/>
</dbReference>
<feature type="domain" description="HAMP" evidence="6">
    <location>
        <begin position="324"/>
        <end position="377"/>
    </location>
</feature>
<sequence length="673" mass="71517">MAFQQFLSRFTVKARIFLGFGLVLALLAVVAIIGASGLSTGTDQVVKYAKVGDNAVRVAVMVGTFNEARRNARVYSETGEAVYATKARELFDNIRKTLPQAIAETIDPTRLENLKKIGAQLEGYSANFEKVVETYTLRDKLANQQLAGMGRKATEDLASIAHSAMADGDFEAAAITGQVEQALMATRLQVARFLMQPSDKGAQDVKAQLDRFMTAMHPLEDRLRNPTRKRLAKETSELALTYKETFGQVIAATLALDNLINNVMRDEARDIAKLAEDTRNSQMAALDAMEADTVGSLKGATISGLILSCTAFAVGLVLAFLIAGSIVKPVQAMTDTMSQLAAGNKSVAIPATENKDEIGEMARAVQVFKDGLIRAEQLEAEARAEQEREVGRGRKRELLTADFDVMIRRVITKVDTTVQSVHSTSTSLHAAAEQTSRQSAAVAAAAEEATANIQTVASAAEELGASTHEISRRVQDTTRITQEAVDGVHTADSTVEGLSAAAVKIGEIVSLINDIASQTNLLALNATIEAARAGEAGKGFAVVANEVKHLATQTAKATSEIAEQISGIQATTQSAVNAIKTVGTAIGRVDEVVSSIAAAVEEQNAATQEIVRNVQEAANGNHEVTSNISEVSSAAHLTGEMASNMYKVAEELEEAGTSLGKHVDTFLNSVKAV</sequence>
<feature type="domain" description="Methyl-accepting transducer" evidence="5">
    <location>
        <begin position="417"/>
        <end position="653"/>
    </location>
</feature>
<comment type="similarity">
    <text evidence="2">Belongs to the methyl-accepting chemotaxis (MCP) protein family.</text>
</comment>
<dbReference type="CDD" id="cd06225">
    <property type="entry name" value="HAMP"/>
    <property type="match status" value="1"/>
</dbReference>
<dbReference type="STRING" id="272627.CCC_03022"/>
<dbReference type="Gene3D" id="1.10.287.950">
    <property type="entry name" value="Methyl-accepting chemotaxis protein"/>
    <property type="match status" value="1"/>
</dbReference>
<evidence type="ECO:0000259" key="5">
    <source>
        <dbReference type="PROSITE" id="PS50111"/>
    </source>
</evidence>
<dbReference type="GO" id="GO:0006935">
    <property type="term" value="P:chemotaxis"/>
    <property type="evidence" value="ECO:0007669"/>
    <property type="project" value="InterPro"/>
</dbReference>
<dbReference type="PROSITE" id="PS50111">
    <property type="entry name" value="CHEMOTAXIS_TRANSDUC_2"/>
    <property type="match status" value="1"/>
</dbReference>
<evidence type="ECO:0000256" key="3">
    <source>
        <dbReference type="PROSITE-ProRule" id="PRU00284"/>
    </source>
</evidence>
<organism evidence="8 9">
    <name type="scientific">Paramagnetospirillum magnetotacticum MS-1</name>
    <dbReference type="NCBI Taxonomy" id="272627"/>
    <lineage>
        <taxon>Bacteria</taxon>
        <taxon>Pseudomonadati</taxon>
        <taxon>Pseudomonadota</taxon>
        <taxon>Alphaproteobacteria</taxon>
        <taxon>Rhodospirillales</taxon>
        <taxon>Magnetospirillaceae</taxon>
        <taxon>Paramagnetospirillum</taxon>
    </lineage>
</organism>
<dbReference type="Proteomes" id="UP000031971">
    <property type="component" value="Unassembled WGS sequence"/>
</dbReference>
<evidence type="ECO:0000313" key="9">
    <source>
        <dbReference type="Proteomes" id="UP000031971"/>
    </source>
</evidence>
<dbReference type="SMART" id="SM00304">
    <property type="entry name" value="HAMP"/>
    <property type="match status" value="1"/>
</dbReference>
<keyword evidence="4" id="KW-0812">Transmembrane</keyword>
<reference evidence="8 9" key="1">
    <citation type="submission" date="2015-01" db="EMBL/GenBank/DDBJ databases">
        <title>Genome Sequence of Magnetospirillum magnetotacticum Strain MS-1.</title>
        <authorList>
            <person name="Marinov G.K."/>
            <person name="Smalley M.D."/>
            <person name="DeSalvo G."/>
        </authorList>
    </citation>
    <scope>NUCLEOTIDE SEQUENCE [LARGE SCALE GENOMIC DNA]</scope>
    <source>
        <strain evidence="8 9">MS-1</strain>
    </source>
</reference>
<feature type="transmembrane region" description="Helical" evidence="4">
    <location>
        <begin position="305"/>
        <end position="327"/>
    </location>
</feature>
<dbReference type="InterPro" id="IPR003660">
    <property type="entry name" value="HAMP_dom"/>
</dbReference>
<evidence type="ECO:0000259" key="7">
    <source>
        <dbReference type="PROSITE" id="PS51753"/>
    </source>
</evidence>
<dbReference type="PRINTS" id="PR00260">
    <property type="entry name" value="CHEMTRNSDUCR"/>
</dbReference>
<evidence type="ECO:0000313" key="8">
    <source>
        <dbReference type="EMBL" id="KIM00234.1"/>
    </source>
</evidence>
<dbReference type="Pfam" id="PF00672">
    <property type="entry name" value="HAMP"/>
    <property type="match status" value="1"/>
</dbReference>
<dbReference type="SMART" id="SM01358">
    <property type="entry name" value="HBM"/>
    <property type="match status" value="1"/>
</dbReference>
<dbReference type="Pfam" id="PF00015">
    <property type="entry name" value="MCPsignal"/>
    <property type="match status" value="1"/>
</dbReference>
<keyword evidence="1 3" id="KW-0807">Transducer</keyword>
<dbReference type="PANTHER" id="PTHR32089:SF112">
    <property type="entry name" value="LYSOZYME-LIKE PROTEIN-RELATED"/>
    <property type="match status" value="1"/>
</dbReference>
<dbReference type="GO" id="GO:0007165">
    <property type="term" value="P:signal transduction"/>
    <property type="evidence" value="ECO:0007669"/>
    <property type="project" value="UniProtKB-KW"/>
</dbReference>
<dbReference type="Gene3D" id="6.10.340.10">
    <property type="match status" value="1"/>
</dbReference>
<dbReference type="RefSeq" id="WP_152619695.1">
    <property type="nucleotide sequence ID" value="NZ_JXSL01000020.1"/>
</dbReference>
<dbReference type="InterPro" id="IPR004090">
    <property type="entry name" value="Chemotax_Me-accpt_rcpt"/>
</dbReference>
<evidence type="ECO:0000259" key="6">
    <source>
        <dbReference type="PROSITE" id="PS50885"/>
    </source>
</evidence>
<keyword evidence="9" id="KW-1185">Reference proteome</keyword>
<dbReference type="SUPFAM" id="SSF58104">
    <property type="entry name" value="Methyl-accepting chemotaxis protein (MCP) signaling domain"/>
    <property type="match status" value="1"/>
</dbReference>
<evidence type="ECO:0000256" key="4">
    <source>
        <dbReference type="SAM" id="Phobius"/>
    </source>
</evidence>
<proteinExistence type="inferred from homology"/>
<evidence type="ECO:0000256" key="2">
    <source>
        <dbReference type="ARBA" id="ARBA00029447"/>
    </source>
</evidence>
<dbReference type="InterPro" id="IPR004089">
    <property type="entry name" value="MCPsignal_dom"/>
</dbReference>
<evidence type="ECO:0000256" key="1">
    <source>
        <dbReference type="ARBA" id="ARBA00023224"/>
    </source>
</evidence>
<keyword evidence="4" id="KW-1133">Transmembrane helix</keyword>
<dbReference type="EMBL" id="JXSL01000020">
    <property type="protein sequence ID" value="KIM00234.1"/>
    <property type="molecule type" value="Genomic_DNA"/>
</dbReference>
<dbReference type="OrthoDB" id="3378718at2"/>
<dbReference type="SMART" id="SM00283">
    <property type="entry name" value="MA"/>
    <property type="match status" value="1"/>
</dbReference>
<dbReference type="PROSITE" id="PS51753">
    <property type="entry name" value="HBM"/>
    <property type="match status" value="1"/>
</dbReference>
<dbReference type="GO" id="GO:0004888">
    <property type="term" value="F:transmembrane signaling receptor activity"/>
    <property type="evidence" value="ECO:0007669"/>
    <property type="project" value="InterPro"/>
</dbReference>
<name>A0A0C2YYR6_PARME</name>
<comment type="caution">
    <text evidence="8">The sequence shown here is derived from an EMBL/GenBank/DDBJ whole genome shotgun (WGS) entry which is preliminary data.</text>
</comment>
<protein>
    <submittedName>
        <fullName evidence="8">Methyl-accepting chemotaxis protein</fullName>
    </submittedName>
</protein>
<gene>
    <name evidence="8" type="ORF">CCC_03022</name>
</gene>
<accession>A0A0C2YYR6</accession>
<dbReference type="GO" id="GO:0016020">
    <property type="term" value="C:membrane"/>
    <property type="evidence" value="ECO:0007669"/>
    <property type="project" value="InterPro"/>
</dbReference>